<name>U4T8R3_9GAMM</name>
<dbReference type="Proteomes" id="UP000016761">
    <property type="component" value="Unassembled WGS sequence"/>
</dbReference>
<comment type="caution">
    <text evidence="1">The sequence shown here is derived from an EMBL/GenBank/DDBJ whole genome shotgun (WGS) entry which is preliminary data.</text>
</comment>
<reference evidence="1 2" key="1">
    <citation type="journal article" date="2013" name="Genome Announc.">
        <title>Draft Genome Sequence of Psychrobacter aquaticus Strain CMS 56T, Isolated from a Cyanobacterial Mat Sample Collected from Water Bodies in the McMurdo Dry Valley Region of Antarctica.</title>
        <authorList>
            <person name="Reddy G.S."/>
            <person name="Ara S."/>
            <person name="Singh A."/>
            <person name="Kumar Pinnaka A."/>
            <person name="Shivaji S."/>
        </authorList>
    </citation>
    <scope>NUCLEOTIDE SEQUENCE [LARGE SCALE GENOMIC DNA]</scope>
    <source>
        <strain evidence="1 2">CMS 56</strain>
    </source>
</reference>
<dbReference type="RefSeq" id="WP_021814842.1">
    <property type="nucleotide sequence ID" value="NZ_AUSW01000034.1"/>
</dbReference>
<dbReference type="PATRIC" id="fig|1354303.4.peg.2185"/>
<sequence length="88" mass="10147">MNNELKGSNLTRLMLARGQKKIWCAVCDESDEQAMMDHYDNDFTAYIMSFHEGYFYCSAGIPWSFAVPIQISAVTEHEMDHSIAKKYD</sequence>
<dbReference type="AlphaFoldDB" id="U4T8R3"/>
<dbReference type="OrthoDB" id="6658767at2"/>
<accession>U4T8R3</accession>
<organism evidence="1 2">
    <name type="scientific">Psychrobacter aquaticus CMS 56</name>
    <dbReference type="NCBI Taxonomy" id="1354303"/>
    <lineage>
        <taxon>Bacteria</taxon>
        <taxon>Pseudomonadati</taxon>
        <taxon>Pseudomonadota</taxon>
        <taxon>Gammaproteobacteria</taxon>
        <taxon>Moraxellales</taxon>
        <taxon>Moraxellaceae</taxon>
        <taxon>Psychrobacter</taxon>
    </lineage>
</organism>
<evidence type="ECO:0000313" key="2">
    <source>
        <dbReference type="Proteomes" id="UP000016761"/>
    </source>
</evidence>
<protein>
    <submittedName>
        <fullName evidence="1">Uncharacterized protein</fullName>
    </submittedName>
</protein>
<gene>
    <name evidence="1" type="ORF">M917_2219</name>
</gene>
<keyword evidence="2" id="KW-1185">Reference proteome</keyword>
<dbReference type="EMBL" id="AUSW01000034">
    <property type="protein sequence ID" value="ERL54873.1"/>
    <property type="molecule type" value="Genomic_DNA"/>
</dbReference>
<proteinExistence type="predicted"/>
<evidence type="ECO:0000313" key="1">
    <source>
        <dbReference type="EMBL" id="ERL54873.1"/>
    </source>
</evidence>